<comment type="caution">
    <text evidence="2">The sequence shown here is derived from an EMBL/GenBank/DDBJ whole genome shotgun (WGS) entry which is preliminary data.</text>
</comment>
<keyword evidence="3" id="KW-1185">Reference proteome</keyword>
<protein>
    <submittedName>
        <fullName evidence="2">Uncharacterized protein</fullName>
    </submittedName>
</protein>
<reference evidence="2" key="1">
    <citation type="submission" date="2018-04" db="EMBL/GenBank/DDBJ databases">
        <title>Draft Genome Sequences of Chryseobacterium lactis NCTC11390T isolated from milk, Chryseobacterium oncorhynchi 701B-08T from rainbow trout, and Chryseobacterium viscerum 687B-08T from diseased fish.</title>
        <authorList>
            <person name="Jeong J.-J."/>
            <person name="Lee Y.J."/>
            <person name="Pathiraja D."/>
            <person name="Park B."/>
            <person name="Choi I.-G."/>
            <person name="Kim K.D."/>
        </authorList>
    </citation>
    <scope>NUCLEOTIDE SEQUENCE [LARGE SCALE GENOMIC DNA]</scope>
    <source>
        <strain evidence="2">701B-08</strain>
    </source>
</reference>
<keyword evidence="1" id="KW-0812">Transmembrane</keyword>
<organism evidence="2 3">
    <name type="scientific">Chryseobacterium oncorhynchi</name>
    <dbReference type="NCBI Taxonomy" id="741074"/>
    <lineage>
        <taxon>Bacteria</taxon>
        <taxon>Pseudomonadati</taxon>
        <taxon>Bacteroidota</taxon>
        <taxon>Flavobacteriia</taxon>
        <taxon>Flavobacteriales</taxon>
        <taxon>Weeksellaceae</taxon>
        <taxon>Chryseobacterium group</taxon>
        <taxon>Chryseobacterium</taxon>
    </lineage>
</organism>
<name>A0A316WFS6_9FLAO</name>
<dbReference type="Proteomes" id="UP000236182">
    <property type="component" value="Unassembled WGS sequence"/>
</dbReference>
<keyword evidence="1" id="KW-1133">Transmembrane helix</keyword>
<proteinExistence type="predicted"/>
<dbReference type="RefSeq" id="WP_109623814.1">
    <property type="nucleotide sequence ID" value="NZ_PPEI02000009.1"/>
</dbReference>
<evidence type="ECO:0000313" key="2">
    <source>
        <dbReference type="EMBL" id="PWN59969.1"/>
    </source>
</evidence>
<dbReference type="AlphaFoldDB" id="A0A316WFS6"/>
<evidence type="ECO:0000256" key="1">
    <source>
        <dbReference type="SAM" id="Phobius"/>
    </source>
</evidence>
<keyword evidence="1" id="KW-0472">Membrane</keyword>
<gene>
    <name evidence="2" type="ORF">C1638_020595</name>
</gene>
<sequence length="189" mass="21618">MNLGLIIGLGIAFFIGYIIFQVVTHKGKLQMHSTNDNREDLELIARNREMELISNTKRVQSIAEKNNLFKRSFINKFGEDALNYSPDQPEWSAKSIPDEKVSPGEVFSFEENLFSNESEINGLPENELAEFTKLAGLTEELGSMALNDISITSIEKNTMNKEHKLEDNYTESQLFEIDCLYNTFKAFYN</sequence>
<accession>A0A316WFS6</accession>
<evidence type="ECO:0000313" key="3">
    <source>
        <dbReference type="Proteomes" id="UP000236182"/>
    </source>
</evidence>
<dbReference type="EMBL" id="PPEI02000009">
    <property type="protein sequence ID" value="PWN59969.1"/>
    <property type="molecule type" value="Genomic_DNA"/>
</dbReference>
<feature type="transmembrane region" description="Helical" evidence="1">
    <location>
        <begin position="6"/>
        <end position="23"/>
    </location>
</feature>